<comment type="caution">
    <text evidence="2">The sequence shown here is derived from an EMBL/GenBank/DDBJ whole genome shotgun (WGS) entry which is preliminary data.</text>
</comment>
<evidence type="ECO:0000313" key="3">
    <source>
        <dbReference type="Proteomes" id="UP000243519"/>
    </source>
</evidence>
<organism evidence="2 3">
    <name type="scientific">Trichophyton violaceum</name>
    <dbReference type="NCBI Taxonomy" id="34388"/>
    <lineage>
        <taxon>Eukaryota</taxon>
        <taxon>Fungi</taxon>
        <taxon>Dikarya</taxon>
        <taxon>Ascomycota</taxon>
        <taxon>Pezizomycotina</taxon>
        <taxon>Eurotiomycetes</taxon>
        <taxon>Eurotiomycetidae</taxon>
        <taxon>Onygenales</taxon>
        <taxon>Arthrodermataceae</taxon>
        <taxon>Trichophyton</taxon>
    </lineage>
</organism>
<reference evidence="2 3" key="1">
    <citation type="submission" date="2016-05" db="EMBL/GenBank/DDBJ databases">
        <title>Genome sequencing of Trichophyton violaceum CMCC(F)T3l isolated from hair.</title>
        <authorList>
            <person name="Zhan P."/>
            <person name="Tao Y."/>
            <person name="Liu W."/>
        </authorList>
    </citation>
    <scope>NUCLEOTIDE SEQUENCE [LARGE SCALE GENOMIC DNA]</scope>
    <source>
        <strain evidence="3">CMCC(F)T3l</strain>
    </source>
</reference>
<accession>A0A178FK57</accession>
<keyword evidence="3" id="KW-1185">Reference proteome</keyword>
<feature type="compositionally biased region" description="Low complexity" evidence="1">
    <location>
        <begin position="90"/>
        <end position="99"/>
    </location>
</feature>
<dbReference type="AlphaFoldDB" id="A0A178FK57"/>
<dbReference type="OrthoDB" id="5425892at2759"/>
<feature type="compositionally biased region" description="Basic and acidic residues" evidence="1">
    <location>
        <begin position="136"/>
        <end position="148"/>
    </location>
</feature>
<evidence type="ECO:0000256" key="1">
    <source>
        <dbReference type="SAM" id="MobiDB-lite"/>
    </source>
</evidence>
<protein>
    <submittedName>
        <fullName evidence="2">Uncharacterized protein</fullName>
    </submittedName>
</protein>
<sequence length="148" mass="16719">MGAGTGYSRRFLCYCEPEYDLIIGEKRKALDFSSDMPQPYKSSGSLVDLLMSYITPTMITEEQANQLYHEPKIGSFEAPNVHDHNTGQTSSAVSSTESSPQLRQGEWKPQHKSRQYSFDAQEQKHKLQSRLTGLVKGKETGFTEREGH</sequence>
<dbReference type="EMBL" id="LHPN01000004">
    <property type="protein sequence ID" value="OAL72468.1"/>
    <property type="molecule type" value="Genomic_DNA"/>
</dbReference>
<feature type="region of interest" description="Disordered" evidence="1">
    <location>
        <begin position="70"/>
        <end position="148"/>
    </location>
</feature>
<evidence type="ECO:0000313" key="2">
    <source>
        <dbReference type="EMBL" id="OAL72468.1"/>
    </source>
</evidence>
<gene>
    <name evidence="2" type="ORF">A7D00_3470</name>
</gene>
<dbReference type="Proteomes" id="UP000243519">
    <property type="component" value="Unassembled WGS sequence"/>
</dbReference>
<proteinExistence type="predicted"/>
<name>A0A178FK57_TRIVO</name>